<dbReference type="EMBL" id="BARV01021604">
    <property type="protein sequence ID" value="GAI25565.1"/>
    <property type="molecule type" value="Genomic_DNA"/>
</dbReference>
<sequence>MPSTDPWRAAFRALCEALCGALGQAGTIVPTMEIHKLNDDELATSARDWRLRALRGEKDARGMAHELEREVRRRAALRIGDDIAPTQEAPSLEMAEQAPRRAWKFWAGTPRVNVSDRSVS</sequence>
<proteinExistence type="predicted"/>
<gene>
    <name evidence="1" type="ORF">S06H3_35767</name>
</gene>
<protein>
    <submittedName>
        <fullName evidence="1">Uncharacterized protein</fullName>
    </submittedName>
</protein>
<comment type="caution">
    <text evidence="1">The sequence shown here is derived from an EMBL/GenBank/DDBJ whole genome shotgun (WGS) entry which is preliminary data.</text>
</comment>
<name>X1NFJ6_9ZZZZ</name>
<evidence type="ECO:0000313" key="1">
    <source>
        <dbReference type="EMBL" id="GAI25565.1"/>
    </source>
</evidence>
<reference evidence="1" key="1">
    <citation type="journal article" date="2014" name="Front. Microbiol.">
        <title>High frequency of phylogenetically diverse reductive dehalogenase-homologous genes in deep subseafloor sedimentary metagenomes.</title>
        <authorList>
            <person name="Kawai M."/>
            <person name="Futagami T."/>
            <person name="Toyoda A."/>
            <person name="Takaki Y."/>
            <person name="Nishi S."/>
            <person name="Hori S."/>
            <person name="Arai W."/>
            <person name="Tsubouchi T."/>
            <person name="Morono Y."/>
            <person name="Uchiyama I."/>
            <person name="Ito T."/>
            <person name="Fujiyama A."/>
            <person name="Inagaki F."/>
            <person name="Takami H."/>
        </authorList>
    </citation>
    <scope>NUCLEOTIDE SEQUENCE</scope>
    <source>
        <strain evidence="1">Expedition CK06-06</strain>
    </source>
</reference>
<dbReference type="AlphaFoldDB" id="X1NFJ6"/>
<accession>X1NFJ6</accession>
<organism evidence="1">
    <name type="scientific">marine sediment metagenome</name>
    <dbReference type="NCBI Taxonomy" id="412755"/>
    <lineage>
        <taxon>unclassified sequences</taxon>
        <taxon>metagenomes</taxon>
        <taxon>ecological metagenomes</taxon>
    </lineage>
</organism>